<organism evidence="2 3">
    <name type="scientific">Dendrobium thyrsiflorum</name>
    <name type="common">Pinecone-like raceme dendrobium</name>
    <name type="synonym">Orchid</name>
    <dbReference type="NCBI Taxonomy" id="117978"/>
    <lineage>
        <taxon>Eukaryota</taxon>
        <taxon>Viridiplantae</taxon>
        <taxon>Streptophyta</taxon>
        <taxon>Embryophyta</taxon>
        <taxon>Tracheophyta</taxon>
        <taxon>Spermatophyta</taxon>
        <taxon>Magnoliopsida</taxon>
        <taxon>Liliopsida</taxon>
        <taxon>Asparagales</taxon>
        <taxon>Orchidaceae</taxon>
        <taxon>Epidendroideae</taxon>
        <taxon>Malaxideae</taxon>
        <taxon>Dendrobiinae</taxon>
        <taxon>Dendrobium</taxon>
    </lineage>
</organism>
<name>A0ABD0V9R5_DENTH</name>
<evidence type="ECO:0000313" key="2">
    <source>
        <dbReference type="EMBL" id="KAL0921744.1"/>
    </source>
</evidence>
<proteinExistence type="predicted"/>
<dbReference type="EMBL" id="JANQDX010000007">
    <property type="protein sequence ID" value="KAL0921744.1"/>
    <property type="molecule type" value="Genomic_DNA"/>
</dbReference>
<dbReference type="Proteomes" id="UP001552299">
    <property type="component" value="Unassembled WGS sequence"/>
</dbReference>
<keyword evidence="1" id="KW-0472">Membrane</keyword>
<comment type="caution">
    <text evidence="2">The sequence shown here is derived from an EMBL/GenBank/DDBJ whole genome shotgun (WGS) entry which is preliminary data.</text>
</comment>
<keyword evidence="3" id="KW-1185">Reference proteome</keyword>
<evidence type="ECO:0000256" key="1">
    <source>
        <dbReference type="SAM" id="Phobius"/>
    </source>
</evidence>
<dbReference type="AlphaFoldDB" id="A0ABD0V9R5"/>
<reference evidence="2 3" key="1">
    <citation type="journal article" date="2024" name="Plant Biotechnol. J.">
        <title>Dendrobium thyrsiflorum genome and its molecular insights into genes involved in important horticultural traits.</title>
        <authorList>
            <person name="Chen B."/>
            <person name="Wang J.Y."/>
            <person name="Zheng P.J."/>
            <person name="Li K.L."/>
            <person name="Liang Y.M."/>
            <person name="Chen X.F."/>
            <person name="Zhang C."/>
            <person name="Zhao X."/>
            <person name="He X."/>
            <person name="Zhang G.Q."/>
            <person name="Liu Z.J."/>
            <person name="Xu Q."/>
        </authorList>
    </citation>
    <scope>NUCLEOTIDE SEQUENCE [LARGE SCALE GENOMIC DNA]</scope>
    <source>
        <strain evidence="2">GZMU011</strain>
    </source>
</reference>
<keyword evidence="1" id="KW-0812">Transmembrane</keyword>
<feature type="transmembrane region" description="Helical" evidence="1">
    <location>
        <begin position="25"/>
        <end position="43"/>
    </location>
</feature>
<accession>A0ABD0V9R5</accession>
<gene>
    <name evidence="2" type="ORF">M5K25_008849</name>
</gene>
<keyword evidence="1" id="KW-1133">Transmembrane helix</keyword>
<protein>
    <submittedName>
        <fullName evidence="2">Uncharacterized protein</fullName>
    </submittedName>
</protein>
<evidence type="ECO:0000313" key="3">
    <source>
        <dbReference type="Proteomes" id="UP001552299"/>
    </source>
</evidence>
<sequence>MEEDDHSCCFSTTHFTGKTALPKHLAYLHSSAGFICFCIKLIVKDKLRLPILKHDAGNHLSPVSRDSYEAKQSAKGIELPCSNQALASFAKNIHRRIRV</sequence>